<dbReference type="KEGG" id="lmu:LBLM1_05755"/>
<dbReference type="HOGENOM" id="CLU_2825700_0_0_9"/>
<gene>
    <name evidence="1" type="ORF">LBLM1_05755</name>
</gene>
<reference evidence="1 2" key="1">
    <citation type="journal article" date="2012" name="J. Bacteriol.">
        <title>Genome sequence of Lactobacillus mucosae LM1, isolated from piglet feces.</title>
        <authorList>
            <person name="Lee J.H."/>
            <person name="Valeriano V.D."/>
            <person name="Shin Y.R."/>
            <person name="Chae J.P."/>
            <person name="Kim G.B."/>
            <person name="Ham J.S."/>
            <person name="Chun J."/>
            <person name="Kang D.K."/>
        </authorList>
    </citation>
    <scope>NUCLEOTIDE SEQUENCE [LARGE SCALE GENOMIC DNA]</scope>
    <source>
        <strain evidence="1 2">LM1</strain>
    </source>
</reference>
<proteinExistence type="predicted"/>
<dbReference type="STRING" id="1130798.LBLM1_05755"/>
<evidence type="ECO:0000313" key="2">
    <source>
        <dbReference type="Proteomes" id="UP000003645"/>
    </source>
</evidence>
<keyword evidence="2" id="KW-1185">Reference proteome</keyword>
<dbReference type="Proteomes" id="UP000003645">
    <property type="component" value="Chromosome"/>
</dbReference>
<organism evidence="1 2">
    <name type="scientific">Limosilactobacillus mucosae LM1</name>
    <dbReference type="NCBI Taxonomy" id="1130798"/>
    <lineage>
        <taxon>Bacteria</taxon>
        <taxon>Bacillati</taxon>
        <taxon>Bacillota</taxon>
        <taxon>Bacilli</taxon>
        <taxon>Lactobacillales</taxon>
        <taxon>Lactobacillaceae</taxon>
        <taxon>Limosilactobacillus</taxon>
    </lineage>
</organism>
<dbReference type="AlphaFoldDB" id="A0A0D4CKF7"/>
<protein>
    <submittedName>
        <fullName evidence="1">Uncharacterized protein</fullName>
    </submittedName>
</protein>
<name>A0A0D4CKF7_LIMMU</name>
<evidence type="ECO:0000313" key="1">
    <source>
        <dbReference type="EMBL" id="AJT50588.1"/>
    </source>
</evidence>
<dbReference type="RefSeq" id="WP_006499485.1">
    <property type="nucleotide sequence ID" value="NZ_CP011013.1"/>
</dbReference>
<dbReference type="EMBL" id="CP011013">
    <property type="protein sequence ID" value="AJT50588.1"/>
    <property type="molecule type" value="Genomic_DNA"/>
</dbReference>
<accession>A0A0D4CKF7</accession>
<sequence length="66" mass="7852">MNSEKQYTMADVYKQVYEETGILPVHCLWLDDQKMTKAEMLKRAQETKRLMLLAFEEVDKERGDPK</sequence>